<sequence>MEYALPEAQQQQQHPPPDHQAAAQSYDPAQAQAYEAYYASYHHPHYDPSAYHHSYHHYYPHDYSAYQHPPPPAAHPDPVPVAHDPSHIHPPQPHHHPAAIAAPAGGHGYPPPPEQQPPGSSSTSAEASYPMPPGLNPVAAAAVSALSQLTQFAGTMDAAERAMAGMQDRSWHGKNGGMMGHGGPPPPPHHPHHPHHQPHPPQLQPVQHGAALIRRGGGSSSPYRGGGRRGGGPSRGGGDGRGNFGHRPPRQDVGAAALVRGRGRGRGRMGRGGNRRFQQSAPDSHQPNAAPASVTEPSSVAEIEQGPGQVPSQADAPAAVPAPMLARHSLLPIAWCDICRVDCNSLEILEQHKNGKRHKRTVQRVQEIQAQQKLMADLQAKVPVKPEIVLQKAEENKPAEVIEVKKASTSSENIQSAVLPNQTGEVNKASAASENMTAADFSNQVIETSKASASSEKLPDATVTVEQKTEFGMQSNNVDGQSERAKEGEAGIEAVPLDALHAEAPQMEGHTRRPRMDGYDRYERRRGPKRKMMRFGRGGKRLRSFEAVRRKCPERPREQPRVCTLCNVTCDTSAVFECHLSGKKHLSRIKRFQGQDTVYGPISVYIPPNQPTTYSHQAPEPLFYGLKSHEMLQQEAYGLQGLQVEGYGLQPGNQAKQATEAEGPGLVSQAGQSVERPDTEIPRDGSLEAVTMNIQGQSAATEFQEKEPTELLPAVSEFEEKEPSQSLMVSETADMQEGAAFPATEDVVPLPAYGAALRDNVVLPGLDARDEEPNAKEPGSGVDTASQ</sequence>
<feature type="compositionally biased region" description="Pro residues" evidence="1">
    <location>
        <begin position="68"/>
        <end position="79"/>
    </location>
</feature>
<keyword evidence="3" id="KW-1185">Reference proteome</keyword>
<dbReference type="InterPro" id="IPR013087">
    <property type="entry name" value="Znf_C2H2_type"/>
</dbReference>
<proteinExistence type="predicted"/>
<dbReference type="Proteomes" id="UP000504607">
    <property type="component" value="Chromosome 4"/>
</dbReference>
<feature type="compositionally biased region" description="Basic residues" evidence="1">
    <location>
        <begin position="189"/>
        <end position="198"/>
    </location>
</feature>
<reference evidence="4" key="1">
    <citation type="submission" date="2025-08" db="UniProtKB">
        <authorList>
            <consortium name="RefSeq"/>
        </authorList>
    </citation>
    <scope>IDENTIFICATION</scope>
</reference>
<feature type="region of interest" description="Disordered" evidence="1">
    <location>
        <begin position="1"/>
        <end position="29"/>
    </location>
</feature>
<dbReference type="InParanoid" id="A0A6I9R2Y0"/>
<dbReference type="GeneID" id="105043639"/>
<feature type="region of interest" description="Disordered" evidence="1">
    <location>
        <begin position="654"/>
        <end position="681"/>
    </location>
</feature>
<feature type="compositionally biased region" description="Gly residues" evidence="1">
    <location>
        <begin position="215"/>
        <end position="243"/>
    </location>
</feature>
<organism evidence="3 4">
    <name type="scientific">Elaeis guineensis var. tenera</name>
    <name type="common">Oil palm</name>
    <dbReference type="NCBI Taxonomy" id="51953"/>
    <lineage>
        <taxon>Eukaryota</taxon>
        <taxon>Viridiplantae</taxon>
        <taxon>Streptophyta</taxon>
        <taxon>Embryophyta</taxon>
        <taxon>Tracheophyta</taxon>
        <taxon>Spermatophyta</taxon>
        <taxon>Magnoliopsida</taxon>
        <taxon>Liliopsida</taxon>
        <taxon>Arecaceae</taxon>
        <taxon>Arecoideae</taxon>
        <taxon>Cocoseae</taxon>
        <taxon>Elaeidinae</taxon>
        <taxon>Elaeis</taxon>
    </lineage>
</organism>
<feature type="domain" description="U1-type" evidence="2">
    <location>
        <begin position="331"/>
        <end position="365"/>
    </location>
</feature>
<feature type="region of interest" description="Disordered" evidence="1">
    <location>
        <begin position="764"/>
        <end position="787"/>
    </location>
</feature>
<dbReference type="Gene3D" id="3.30.160.60">
    <property type="entry name" value="Classic Zinc Finger"/>
    <property type="match status" value="2"/>
</dbReference>
<evidence type="ECO:0000256" key="1">
    <source>
        <dbReference type="SAM" id="MobiDB-lite"/>
    </source>
</evidence>
<dbReference type="KEGG" id="egu:105043639"/>
<accession>A0A6I9R2Y0</accession>
<dbReference type="Pfam" id="PF12874">
    <property type="entry name" value="zf-met"/>
    <property type="match status" value="2"/>
</dbReference>
<dbReference type="InterPro" id="IPR036236">
    <property type="entry name" value="Znf_C2H2_sf"/>
</dbReference>
<dbReference type="AlphaFoldDB" id="A0A6I9R2Y0"/>
<dbReference type="OrthoDB" id="434647at2759"/>
<dbReference type="GO" id="GO:0008270">
    <property type="term" value="F:zinc ion binding"/>
    <property type="evidence" value="ECO:0007669"/>
    <property type="project" value="InterPro"/>
</dbReference>
<feature type="region of interest" description="Disordered" evidence="1">
    <location>
        <begin position="62"/>
        <end position="132"/>
    </location>
</feature>
<dbReference type="SUPFAM" id="SSF57667">
    <property type="entry name" value="beta-beta-alpha zinc fingers"/>
    <property type="match status" value="2"/>
</dbReference>
<dbReference type="PANTHER" id="PTHR47487:SF12">
    <property type="entry name" value="GLUTENIN, HIGH MOLECULAR WEIGHT SUBUNIT DX5-LIKE"/>
    <property type="match status" value="1"/>
</dbReference>
<dbReference type="PANTHER" id="PTHR47487">
    <property type="entry name" value="OS06G0651300 PROTEIN-RELATED"/>
    <property type="match status" value="1"/>
</dbReference>
<dbReference type="GO" id="GO:0003676">
    <property type="term" value="F:nucleic acid binding"/>
    <property type="evidence" value="ECO:0007669"/>
    <property type="project" value="InterPro"/>
</dbReference>
<dbReference type="SMART" id="SM00451">
    <property type="entry name" value="ZnF_U1"/>
    <property type="match status" value="2"/>
</dbReference>
<protein>
    <submittedName>
        <fullName evidence="4">Uncharacterized protein LOC105043639</fullName>
    </submittedName>
</protein>
<evidence type="ECO:0000259" key="2">
    <source>
        <dbReference type="SMART" id="SM00451"/>
    </source>
</evidence>
<dbReference type="RefSeq" id="XP_010919566.1">
    <property type="nucleotide sequence ID" value="XM_010921264.3"/>
</dbReference>
<evidence type="ECO:0000313" key="4">
    <source>
        <dbReference type="RefSeq" id="XP_010919566.1"/>
    </source>
</evidence>
<name>A0A6I9R2Y0_ELAGV</name>
<evidence type="ECO:0000313" key="3">
    <source>
        <dbReference type="Proteomes" id="UP000504607"/>
    </source>
</evidence>
<feature type="region of interest" description="Disordered" evidence="1">
    <location>
        <begin position="169"/>
        <end position="299"/>
    </location>
</feature>
<dbReference type="InterPro" id="IPR003604">
    <property type="entry name" value="Matrin/U1-like-C_Znf_C2H2"/>
</dbReference>
<gene>
    <name evidence="4" type="primary">LOC105043639</name>
</gene>
<feature type="compositionally biased region" description="Polar residues" evidence="1">
    <location>
        <begin position="277"/>
        <end position="287"/>
    </location>
</feature>
<feature type="domain" description="U1-type" evidence="2">
    <location>
        <begin position="558"/>
        <end position="592"/>
    </location>
</feature>